<dbReference type="InterPro" id="IPR011990">
    <property type="entry name" value="TPR-like_helical_dom_sf"/>
</dbReference>
<dbReference type="PANTHER" id="PTHR45586:SF1">
    <property type="entry name" value="LIPOPOLYSACCHARIDE ASSEMBLY PROTEIN B"/>
    <property type="match status" value="1"/>
</dbReference>
<dbReference type="Gene3D" id="1.25.40.10">
    <property type="entry name" value="Tetratricopeptide repeat domain"/>
    <property type="match status" value="2"/>
</dbReference>
<keyword evidence="1" id="KW-0677">Repeat</keyword>
<accession>A0A5C5WIF4</accession>
<dbReference type="PANTHER" id="PTHR45586">
    <property type="entry name" value="TPR REPEAT-CONTAINING PROTEIN PA4667"/>
    <property type="match status" value="1"/>
</dbReference>
<name>A0A5C5WIF4_9PLAN</name>
<gene>
    <name evidence="5" type="ORF">KOR42_38610</name>
</gene>
<evidence type="ECO:0000256" key="3">
    <source>
        <dbReference type="PROSITE-ProRule" id="PRU00339"/>
    </source>
</evidence>
<dbReference type="RefSeq" id="WP_146511281.1">
    <property type="nucleotide sequence ID" value="NZ_SIHI01000017.1"/>
</dbReference>
<evidence type="ECO:0000313" key="6">
    <source>
        <dbReference type="Proteomes" id="UP000317243"/>
    </source>
</evidence>
<feature type="repeat" description="TPR" evidence="3">
    <location>
        <begin position="139"/>
        <end position="172"/>
    </location>
</feature>
<dbReference type="PROSITE" id="PS50005">
    <property type="entry name" value="TPR"/>
    <property type="match status" value="1"/>
</dbReference>
<protein>
    <submittedName>
        <fullName evidence="5">Tetratricopeptide repeat protein</fullName>
    </submittedName>
</protein>
<dbReference type="Pfam" id="PF13176">
    <property type="entry name" value="TPR_7"/>
    <property type="match status" value="1"/>
</dbReference>
<keyword evidence="6" id="KW-1185">Reference proteome</keyword>
<comment type="caution">
    <text evidence="5">The sequence shown here is derived from an EMBL/GenBank/DDBJ whole genome shotgun (WGS) entry which is preliminary data.</text>
</comment>
<dbReference type="SUPFAM" id="SSF48452">
    <property type="entry name" value="TPR-like"/>
    <property type="match status" value="2"/>
</dbReference>
<reference evidence="5 6" key="1">
    <citation type="submission" date="2019-02" db="EMBL/GenBank/DDBJ databases">
        <title>Deep-cultivation of Planctomycetes and their phenomic and genomic characterization uncovers novel biology.</title>
        <authorList>
            <person name="Wiegand S."/>
            <person name="Jogler M."/>
            <person name="Boedeker C."/>
            <person name="Pinto D."/>
            <person name="Vollmers J."/>
            <person name="Rivas-Marin E."/>
            <person name="Kohn T."/>
            <person name="Peeters S.H."/>
            <person name="Heuer A."/>
            <person name="Rast P."/>
            <person name="Oberbeckmann S."/>
            <person name="Bunk B."/>
            <person name="Jeske O."/>
            <person name="Meyerdierks A."/>
            <person name="Storesund J.E."/>
            <person name="Kallscheuer N."/>
            <person name="Luecker S."/>
            <person name="Lage O.M."/>
            <person name="Pohl T."/>
            <person name="Merkel B.J."/>
            <person name="Hornburger P."/>
            <person name="Mueller R.-W."/>
            <person name="Bruemmer F."/>
            <person name="Labrenz M."/>
            <person name="Spormann A.M."/>
            <person name="Op Den Camp H."/>
            <person name="Overmann J."/>
            <person name="Amann R."/>
            <person name="Jetten M.S.M."/>
            <person name="Mascher T."/>
            <person name="Medema M.H."/>
            <person name="Devos D.P."/>
            <person name="Kaster A.-K."/>
            <person name="Ovreas L."/>
            <person name="Rohde M."/>
            <person name="Galperin M.Y."/>
            <person name="Jogler C."/>
        </authorList>
    </citation>
    <scope>NUCLEOTIDE SEQUENCE [LARGE SCALE GENOMIC DNA]</scope>
    <source>
        <strain evidence="5 6">KOR42</strain>
    </source>
</reference>
<dbReference type="EMBL" id="SIHI01000017">
    <property type="protein sequence ID" value="TWT49909.1"/>
    <property type="molecule type" value="Genomic_DNA"/>
</dbReference>
<evidence type="ECO:0000256" key="1">
    <source>
        <dbReference type="ARBA" id="ARBA00022737"/>
    </source>
</evidence>
<dbReference type="SMART" id="SM00028">
    <property type="entry name" value="TPR"/>
    <property type="match status" value="4"/>
</dbReference>
<evidence type="ECO:0000256" key="2">
    <source>
        <dbReference type="ARBA" id="ARBA00022803"/>
    </source>
</evidence>
<dbReference type="AlphaFoldDB" id="A0A5C5WIF4"/>
<proteinExistence type="predicted"/>
<evidence type="ECO:0000313" key="5">
    <source>
        <dbReference type="EMBL" id="TWT49909.1"/>
    </source>
</evidence>
<keyword evidence="2 3" id="KW-0802">TPR repeat</keyword>
<evidence type="ECO:0000256" key="4">
    <source>
        <dbReference type="SAM" id="MobiDB-lite"/>
    </source>
</evidence>
<feature type="compositionally biased region" description="Basic and acidic residues" evidence="4">
    <location>
        <begin position="208"/>
        <end position="219"/>
    </location>
</feature>
<dbReference type="InterPro" id="IPR019734">
    <property type="entry name" value="TPR_rpt"/>
</dbReference>
<dbReference type="Proteomes" id="UP000317243">
    <property type="component" value="Unassembled WGS sequence"/>
</dbReference>
<organism evidence="5 6">
    <name type="scientific">Thalassoglobus neptunius</name>
    <dbReference type="NCBI Taxonomy" id="1938619"/>
    <lineage>
        <taxon>Bacteria</taxon>
        <taxon>Pseudomonadati</taxon>
        <taxon>Planctomycetota</taxon>
        <taxon>Planctomycetia</taxon>
        <taxon>Planctomycetales</taxon>
        <taxon>Planctomycetaceae</taxon>
        <taxon>Thalassoglobus</taxon>
    </lineage>
</organism>
<dbReference type="OrthoDB" id="212218at2"/>
<sequence>MADENKKAAKCFQHGNKAMQAGNWDMAVQMFSQCAKLVPHNLTYRQLLRNSTKKKYDENKKGAGTLAKTKLISLRSKVKKLKKAEEWEEAMALAEEGLLLNPWDAQLNVDVAECSMALDMGEVARFAYMEAVKAAEKDKDIHLAFAELLENRGEFSEAFKIWERVAKIDPKDVNVSRKLSALAARQATADANFEGAETASEAALHKNFAKDSRSTHGQEGDTETALRHQIRREPEQVEHYIKLARHLKQSKKYEESYEITKTALEVSGGDPGIREQLEDAELLLMKHNVDLAKERANETGDPDHRKQVAELSKEWRARRIEVLSSREQRHAQNMNVKIELAELVMQLQEWSRAIPLLQKASQDPRLKTRALVMLGKCFMYDNKMALAKGQFERAVPGLNAESQPETYKEAHYLLARVCEETGDNEKAITHYGEVLVIDYDYKDANARMEKLQAS</sequence>
<dbReference type="InterPro" id="IPR051012">
    <property type="entry name" value="CellSynth/LPSAsmb/PSIAsmb"/>
</dbReference>
<feature type="region of interest" description="Disordered" evidence="4">
    <location>
        <begin position="208"/>
        <end position="228"/>
    </location>
</feature>